<proteinExistence type="predicted"/>
<dbReference type="InterPro" id="IPR036148">
    <property type="entry name" value="MmgE/PrpD_sf"/>
</dbReference>
<gene>
    <name evidence="2" type="ORF">A0H81_11180</name>
</gene>
<reference evidence="2 3" key="1">
    <citation type="submission" date="2016-03" db="EMBL/GenBank/DDBJ databases">
        <title>Whole genome sequencing of Grifola frondosa 9006-11.</title>
        <authorList>
            <person name="Min B."/>
            <person name="Park H."/>
            <person name="Kim J.-G."/>
            <person name="Cho H."/>
            <person name="Oh Y.-L."/>
            <person name="Kong W.-S."/>
            <person name="Choi I.-G."/>
        </authorList>
    </citation>
    <scope>NUCLEOTIDE SEQUENCE [LARGE SCALE GENOMIC DNA]</scope>
    <source>
        <strain evidence="2 3">9006-11</strain>
    </source>
</reference>
<name>A0A1C7LW94_GRIFR</name>
<dbReference type="Proteomes" id="UP000092993">
    <property type="component" value="Unassembled WGS sequence"/>
</dbReference>
<dbReference type="SUPFAM" id="SSF103378">
    <property type="entry name" value="2-methylcitrate dehydratase PrpD"/>
    <property type="match status" value="1"/>
</dbReference>
<dbReference type="GO" id="GO:0016829">
    <property type="term" value="F:lyase activity"/>
    <property type="evidence" value="ECO:0007669"/>
    <property type="project" value="InterPro"/>
</dbReference>
<dbReference type="STRING" id="5627.A0A1C7LW94"/>
<evidence type="ECO:0000313" key="3">
    <source>
        <dbReference type="Proteomes" id="UP000092993"/>
    </source>
</evidence>
<dbReference type="EMBL" id="LUGG01000019">
    <property type="protein sequence ID" value="OBZ68922.1"/>
    <property type="molecule type" value="Genomic_DNA"/>
</dbReference>
<organism evidence="2 3">
    <name type="scientific">Grifola frondosa</name>
    <name type="common">Maitake</name>
    <name type="synonym">Polyporus frondosus</name>
    <dbReference type="NCBI Taxonomy" id="5627"/>
    <lineage>
        <taxon>Eukaryota</taxon>
        <taxon>Fungi</taxon>
        <taxon>Dikarya</taxon>
        <taxon>Basidiomycota</taxon>
        <taxon>Agaricomycotina</taxon>
        <taxon>Agaricomycetes</taxon>
        <taxon>Polyporales</taxon>
        <taxon>Grifolaceae</taxon>
        <taxon>Grifola</taxon>
    </lineage>
</organism>
<keyword evidence="3" id="KW-1185">Reference proteome</keyword>
<dbReference type="AlphaFoldDB" id="A0A1C7LW94"/>
<evidence type="ECO:0000313" key="2">
    <source>
        <dbReference type="EMBL" id="OBZ68922.1"/>
    </source>
</evidence>
<sequence>MLMTPKWTSFRGEGFSLLAPIGCTVNESYFIKLIAAEGRGIFAVEAVLELAPQVAGRVDAVSGRRWRATGPPQSTTRTPPRGRMTRAKTAMEDPQMTLDYDDRGAGKCARGVTIMMEDGMVLGGVLVECSVGCSGRSGTVEHTREKFVGLPGAVLDDPTGSVG</sequence>
<comment type="caution">
    <text evidence="2">The sequence shown here is derived from an EMBL/GenBank/DDBJ whole genome shotgun (WGS) entry which is preliminary data.</text>
</comment>
<protein>
    <submittedName>
        <fullName evidence="2">Uncharacterized protein</fullName>
    </submittedName>
</protein>
<feature type="region of interest" description="Disordered" evidence="1">
    <location>
        <begin position="63"/>
        <end position="87"/>
    </location>
</feature>
<evidence type="ECO:0000256" key="1">
    <source>
        <dbReference type="SAM" id="MobiDB-lite"/>
    </source>
</evidence>
<accession>A0A1C7LW94</accession>